<evidence type="ECO:0000313" key="3">
    <source>
        <dbReference type="Proteomes" id="UP000783213"/>
    </source>
</evidence>
<feature type="region of interest" description="Disordered" evidence="1">
    <location>
        <begin position="160"/>
        <end position="179"/>
    </location>
</feature>
<accession>A0ABQ7IPT0</accession>
<evidence type="ECO:0008006" key="4">
    <source>
        <dbReference type="Google" id="ProtNLM"/>
    </source>
</evidence>
<keyword evidence="3" id="KW-1185">Reference proteome</keyword>
<organism evidence="2 3">
    <name type="scientific">Botrytis deweyae</name>
    <dbReference type="NCBI Taxonomy" id="2478750"/>
    <lineage>
        <taxon>Eukaryota</taxon>
        <taxon>Fungi</taxon>
        <taxon>Dikarya</taxon>
        <taxon>Ascomycota</taxon>
        <taxon>Pezizomycotina</taxon>
        <taxon>Leotiomycetes</taxon>
        <taxon>Helotiales</taxon>
        <taxon>Sclerotiniaceae</taxon>
        <taxon>Botrytis</taxon>
    </lineage>
</organism>
<gene>
    <name evidence="2" type="ORF">EAE98_004944</name>
</gene>
<reference evidence="2 3" key="1">
    <citation type="journal article" date="2020" name="Genome Biol. Evol.">
        <title>Comparative genomics of Sclerotiniaceae.</title>
        <authorList>
            <person name="Valero Jimenez C.A."/>
            <person name="Steentjes M."/>
            <person name="Scholten O.E."/>
            <person name="Van Kan J.A.L."/>
        </authorList>
    </citation>
    <scope>NUCLEOTIDE SEQUENCE [LARGE SCALE GENOMIC DNA]</scope>
    <source>
        <strain evidence="2 3">B1</strain>
    </source>
</reference>
<proteinExistence type="predicted"/>
<sequence length="179" mass="18942">MRTNDTNLCAINALQKVQGDKLQNKLPIGHDPASSSSSSIGIDHIGIQTVEIDNAYATDKNLELVERHLSPLKLNSATPSTPLEPGEQVKNKYVEAFDALAGASPVGFDQLDINAPLDLSGDPIEQIQKRNGNIIGFTACSTTSTSTAFLTDFPKLSKTSASAASTSTPNFSKPAFTPP</sequence>
<protein>
    <recommendedName>
        <fullName evidence="4">Ubiquitinyl hydrolase 1</fullName>
    </recommendedName>
</protein>
<name>A0ABQ7IPT0_9HELO</name>
<dbReference type="RefSeq" id="XP_038811215.1">
    <property type="nucleotide sequence ID" value="XM_038952565.1"/>
</dbReference>
<dbReference type="Proteomes" id="UP000783213">
    <property type="component" value="Unassembled WGS sequence"/>
</dbReference>
<dbReference type="EMBL" id="RCSX01000009">
    <property type="protein sequence ID" value="KAF7930544.1"/>
    <property type="molecule type" value="Genomic_DNA"/>
</dbReference>
<dbReference type="GeneID" id="62231718"/>
<evidence type="ECO:0000313" key="2">
    <source>
        <dbReference type="EMBL" id="KAF7930544.1"/>
    </source>
</evidence>
<comment type="caution">
    <text evidence="2">The sequence shown here is derived from an EMBL/GenBank/DDBJ whole genome shotgun (WGS) entry which is preliminary data.</text>
</comment>
<evidence type="ECO:0000256" key="1">
    <source>
        <dbReference type="SAM" id="MobiDB-lite"/>
    </source>
</evidence>